<evidence type="ECO:0000313" key="2">
    <source>
        <dbReference type="Proteomes" id="UP001165960"/>
    </source>
</evidence>
<organism evidence="1 2">
    <name type="scientific">Entomophthora muscae</name>
    <dbReference type="NCBI Taxonomy" id="34485"/>
    <lineage>
        <taxon>Eukaryota</taxon>
        <taxon>Fungi</taxon>
        <taxon>Fungi incertae sedis</taxon>
        <taxon>Zoopagomycota</taxon>
        <taxon>Entomophthoromycotina</taxon>
        <taxon>Entomophthoromycetes</taxon>
        <taxon>Entomophthorales</taxon>
        <taxon>Entomophthoraceae</taxon>
        <taxon>Entomophthora</taxon>
    </lineage>
</organism>
<keyword evidence="2" id="KW-1185">Reference proteome</keyword>
<proteinExistence type="predicted"/>
<evidence type="ECO:0000313" key="1">
    <source>
        <dbReference type="EMBL" id="KAJ9051890.1"/>
    </source>
</evidence>
<name>A0ACC2RPA6_9FUNG</name>
<protein>
    <submittedName>
        <fullName evidence="1">Uncharacterized protein</fullName>
    </submittedName>
</protein>
<sequence>MQALREQLELCNNMDWEHEAIQTKSGVIDDFVDPLGVVDEPMDDSKTANVQEHPKQEEWVRENAKKPQSKASHQQRDKGKHTSKPGAPKPKPAQSTPAPSVPFTPTLNIPKPRGRPKKQGNPIPTPKSHMEDGTSQDFTPEEMASFQKDKGVKGSQWNPSNSKAAHTQQDTNTTPKTTDSNSKPHTCGSGSQE</sequence>
<reference evidence="1" key="1">
    <citation type="submission" date="2022-04" db="EMBL/GenBank/DDBJ databases">
        <title>Genome of the entomopathogenic fungus Entomophthora muscae.</title>
        <authorList>
            <person name="Elya C."/>
            <person name="Lovett B.R."/>
            <person name="Lee E."/>
            <person name="Macias A.M."/>
            <person name="Hajek A.E."/>
            <person name="De Bivort B.L."/>
            <person name="Kasson M.T."/>
            <person name="De Fine Licht H.H."/>
            <person name="Stajich J.E."/>
        </authorList>
    </citation>
    <scope>NUCLEOTIDE SEQUENCE</scope>
    <source>
        <strain evidence="1">Berkeley</strain>
    </source>
</reference>
<accession>A0ACC2RPA6</accession>
<dbReference type="EMBL" id="QTSX02007074">
    <property type="protein sequence ID" value="KAJ9051890.1"/>
    <property type="molecule type" value="Genomic_DNA"/>
</dbReference>
<gene>
    <name evidence="1" type="ORF">DSO57_1039519</name>
</gene>
<comment type="caution">
    <text evidence="1">The sequence shown here is derived from an EMBL/GenBank/DDBJ whole genome shotgun (WGS) entry which is preliminary data.</text>
</comment>
<dbReference type="Proteomes" id="UP001165960">
    <property type="component" value="Unassembled WGS sequence"/>
</dbReference>